<dbReference type="InterPro" id="IPR008427">
    <property type="entry name" value="Extracellular_membr_CFEM_dom"/>
</dbReference>
<organism evidence="17 18">
    <name type="scientific">Bipolaris oryzae ATCC 44560</name>
    <dbReference type="NCBI Taxonomy" id="930090"/>
    <lineage>
        <taxon>Eukaryota</taxon>
        <taxon>Fungi</taxon>
        <taxon>Dikarya</taxon>
        <taxon>Ascomycota</taxon>
        <taxon>Pezizomycotina</taxon>
        <taxon>Dothideomycetes</taxon>
        <taxon>Pleosporomycetidae</taxon>
        <taxon>Pleosporales</taxon>
        <taxon>Pleosporineae</taxon>
        <taxon>Pleosporaceae</taxon>
        <taxon>Bipolaris</taxon>
    </lineage>
</organism>
<evidence type="ECO:0000259" key="16">
    <source>
        <dbReference type="PROSITE" id="PS52012"/>
    </source>
</evidence>
<comment type="subcellular location">
    <subcellularLocation>
        <location evidence="2">Membrane</location>
        <topology evidence="2">Lipid-anchor</topology>
        <topology evidence="2">GPI-anchor</topology>
    </subcellularLocation>
    <subcellularLocation>
        <location evidence="1">Membrane</location>
        <topology evidence="1">Multi-pass membrane protein</topology>
    </subcellularLocation>
    <subcellularLocation>
        <location evidence="3">Secreted</location>
    </subcellularLocation>
</comment>
<dbReference type="GO" id="GO:0005576">
    <property type="term" value="C:extracellular region"/>
    <property type="evidence" value="ECO:0007669"/>
    <property type="project" value="UniProtKB-SubCell"/>
</dbReference>
<keyword evidence="14" id="KW-0408">Iron</keyword>
<dbReference type="SMART" id="SM00747">
    <property type="entry name" value="CFEM"/>
    <property type="match status" value="1"/>
</dbReference>
<dbReference type="GO" id="GO:0098552">
    <property type="term" value="C:side of membrane"/>
    <property type="evidence" value="ECO:0007669"/>
    <property type="project" value="UniProtKB-KW"/>
</dbReference>
<keyword evidence="8" id="KW-0732">Signal</keyword>
<feature type="transmembrane region" description="Helical" evidence="15">
    <location>
        <begin position="120"/>
        <end position="144"/>
    </location>
</feature>
<evidence type="ECO:0000256" key="4">
    <source>
        <dbReference type="ARBA" id="ARBA00010031"/>
    </source>
</evidence>
<dbReference type="AlphaFoldDB" id="W6YJD2"/>
<evidence type="ECO:0000256" key="13">
    <source>
        <dbReference type="ARBA" id="ARBA00038359"/>
    </source>
</evidence>
<keyword evidence="14" id="KW-0479">Metal-binding</keyword>
<gene>
    <name evidence="17" type="ORF">COCMIDRAFT_65711</name>
</gene>
<dbReference type="InterPro" id="IPR052337">
    <property type="entry name" value="SAT4-like"/>
</dbReference>
<dbReference type="eggNOG" id="ENOG502SKG6">
    <property type="taxonomic scope" value="Eukaryota"/>
</dbReference>
<keyword evidence="7 15" id="KW-0812">Transmembrane</keyword>
<feature type="transmembrane region" description="Helical" evidence="15">
    <location>
        <begin position="198"/>
        <end position="220"/>
    </location>
</feature>
<comment type="similarity">
    <text evidence="13">Belongs to the SAT4 family.</text>
</comment>
<keyword evidence="12" id="KW-0449">Lipoprotein</keyword>
<dbReference type="PANTHER" id="PTHR33048:SF131">
    <property type="entry name" value="INTEGRAL MEMBRANE PROTEIN"/>
    <property type="match status" value="1"/>
</dbReference>
<evidence type="ECO:0000256" key="7">
    <source>
        <dbReference type="ARBA" id="ARBA00022692"/>
    </source>
</evidence>
<evidence type="ECO:0000256" key="15">
    <source>
        <dbReference type="SAM" id="Phobius"/>
    </source>
</evidence>
<evidence type="ECO:0000256" key="6">
    <source>
        <dbReference type="ARBA" id="ARBA00022622"/>
    </source>
</evidence>
<evidence type="ECO:0000256" key="8">
    <source>
        <dbReference type="ARBA" id="ARBA00022729"/>
    </source>
</evidence>
<dbReference type="Pfam" id="PF05730">
    <property type="entry name" value="CFEM"/>
    <property type="match status" value="1"/>
</dbReference>
<proteinExistence type="inferred from homology"/>
<evidence type="ECO:0000256" key="9">
    <source>
        <dbReference type="ARBA" id="ARBA00022989"/>
    </source>
</evidence>
<feature type="disulfide bond" evidence="14">
    <location>
        <begin position="20"/>
        <end position="60"/>
    </location>
</feature>
<keyword evidence="9 15" id="KW-1133">Transmembrane helix</keyword>
<dbReference type="PANTHER" id="PTHR33048">
    <property type="entry name" value="PTH11-LIKE INTEGRAL MEMBRANE PROTEIN (AFU_ORTHOLOGUE AFUA_5G11245)"/>
    <property type="match status" value="1"/>
</dbReference>
<feature type="disulfide bond" evidence="14">
    <location>
        <begin position="34"/>
        <end position="41"/>
    </location>
</feature>
<feature type="non-terminal residue" evidence="17">
    <location>
        <position position="1"/>
    </location>
</feature>
<keyword evidence="18" id="KW-1185">Reference proteome</keyword>
<keyword evidence="6" id="KW-0325">Glycoprotein</keyword>
<comment type="similarity">
    <text evidence="4">Belongs to the RBT5 family.</text>
</comment>
<keyword evidence="10 15" id="KW-0472">Membrane</keyword>
<feature type="transmembrane region" description="Helical" evidence="15">
    <location>
        <begin position="164"/>
        <end position="186"/>
    </location>
</feature>
<evidence type="ECO:0000256" key="12">
    <source>
        <dbReference type="ARBA" id="ARBA00023288"/>
    </source>
</evidence>
<evidence type="ECO:0000313" key="17">
    <source>
        <dbReference type="EMBL" id="EUC39482.1"/>
    </source>
</evidence>
<feature type="transmembrane region" description="Helical" evidence="15">
    <location>
        <begin position="87"/>
        <end position="108"/>
    </location>
</feature>
<feature type="binding site" description="axial binding residue" evidence="14">
    <location>
        <position position="38"/>
    </location>
    <ligand>
        <name>heme</name>
        <dbReference type="ChEBI" id="CHEBI:30413"/>
    </ligand>
    <ligandPart>
        <name>Fe</name>
        <dbReference type="ChEBI" id="CHEBI:18248"/>
    </ligandPart>
</feature>
<feature type="transmembrane region" description="Helical" evidence="15">
    <location>
        <begin position="240"/>
        <end position="263"/>
    </location>
</feature>
<feature type="transmembrane region" description="Helical" evidence="15">
    <location>
        <begin position="275"/>
        <end position="296"/>
    </location>
</feature>
<feature type="domain" description="CFEM" evidence="16">
    <location>
        <begin position="1"/>
        <end position="103"/>
    </location>
</feature>
<dbReference type="EMBL" id="KI964400">
    <property type="protein sequence ID" value="EUC39482.1"/>
    <property type="molecule type" value="Genomic_DNA"/>
</dbReference>
<name>W6YJD2_COCMI</name>
<keyword evidence="6" id="KW-0336">GPI-anchor</keyword>
<sequence>RAFASSITSQASAIAEIPPCGIQCLFTAIPTSGCLWDDVSCICQSENLTRAMATCLLDNCTMADTQNTARVQADLCHLSKDSKRTEMFLFSGILYAIGLMNVMLRTAGKLVSKRLAWDDWILVGTLLFTTLPLGCVLAMTRIGFGEHLWNLKANTLLPILRYFYIAWSTYILVITLIKIALVVFYLEIFDSRRFKITAYIVIVYLVVTSLISFFITIFVCKPISYYWNRDIEGTCMDPQVIAYGCSVCAIVQDVVLLILPLVFIRDLKIQRRRKIGAVVMFSVGSLGCIATIIRFHALTTFRISVDPTWDYVSATIWTEVELAAGSICVSLPSIRVLVSKTL</sequence>
<keyword evidence="14" id="KW-0349">Heme</keyword>
<evidence type="ECO:0000256" key="2">
    <source>
        <dbReference type="ARBA" id="ARBA00004589"/>
    </source>
</evidence>
<evidence type="ECO:0000256" key="5">
    <source>
        <dbReference type="ARBA" id="ARBA00022525"/>
    </source>
</evidence>
<accession>W6YJD2</accession>
<protein>
    <recommendedName>
        <fullName evidence="16">CFEM domain-containing protein</fullName>
    </recommendedName>
</protein>
<evidence type="ECO:0000256" key="14">
    <source>
        <dbReference type="PROSITE-ProRule" id="PRU01356"/>
    </source>
</evidence>
<dbReference type="InterPro" id="IPR049326">
    <property type="entry name" value="Rhodopsin_dom_fungi"/>
</dbReference>
<evidence type="ECO:0000256" key="3">
    <source>
        <dbReference type="ARBA" id="ARBA00004613"/>
    </source>
</evidence>
<dbReference type="HOGENOM" id="CLU_028200_6_2_1"/>
<feature type="non-terminal residue" evidence="17">
    <location>
        <position position="342"/>
    </location>
</feature>
<dbReference type="GeneID" id="19125005"/>
<dbReference type="Proteomes" id="UP000054032">
    <property type="component" value="Unassembled WGS sequence"/>
</dbReference>
<reference evidence="17 18" key="1">
    <citation type="journal article" date="2013" name="PLoS Genet.">
        <title>Comparative genome structure, secondary metabolite, and effector coding capacity across Cochliobolus pathogens.</title>
        <authorList>
            <person name="Condon B.J."/>
            <person name="Leng Y."/>
            <person name="Wu D."/>
            <person name="Bushley K.E."/>
            <person name="Ohm R.A."/>
            <person name="Otillar R."/>
            <person name="Martin J."/>
            <person name="Schackwitz W."/>
            <person name="Grimwood J."/>
            <person name="MohdZainudin N."/>
            <person name="Xue C."/>
            <person name="Wang R."/>
            <person name="Manning V.A."/>
            <person name="Dhillon B."/>
            <person name="Tu Z.J."/>
            <person name="Steffenson B.J."/>
            <person name="Salamov A."/>
            <person name="Sun H."/>
            <person name="Lowry S."/>
            <person name="LaButti K."/>
            <person name="Han J."/>
            <person name="Copeland A."/>
            <person name="Lindquist E."/>
            <person name="Barry K."/>
            <person name="Schmutz J."/>
            <person name="Baker S.E."/>
            <person name="Ciuffetti L.M."/>
            <person name="Grigoriev I.V."/>
            <person name="Zhong S."/>
            <person name="Turgeon B.G."/>
        </authorList>
    </citation>
    <scope>NUCLEOTIDE SEQUENCE [LARGE SCALE GENOMIC DNA]</scope>
    <source>
        <strain evidence="17 18">ATCC 44560</strain>
    </source>
</reference>
<dbReference type="PROSITE" id="PS52012">
    <property type="entry name" value="CFEM"/>
    <property type="match status" value="1"/>
</dbReference>
<keyword evidence="5" id="KW-0964">Secreted</keyword>
<feature type="disulfide bond" evidence="14">
    <location>
        <begin position="24"/>
        <end position="55"/>
    </location>
</feature>
<feature type="transmembrane region" description="Helical" evidence="15">
    <location>
        <begin position="316"/>
        <end position="338"/>
    </location>
</feature>
<evidence type="ECO:0000256" key="10">
    <source>
        <dbReference type="ARBA" id="ARBA00023136"/>
    </source>
</evidence>
<keyword evidence="11 14" id="KW-1015">Disulfide bond</keyword>
<evidence type="ECO:0000256" key="11">
    <source>
        <dbReference type="ARBA" id="ARBA00023157"/>
    </source>
</evidence>
<dbReference type="KEGG" id="bor:COCMIDRAFT_65711"/>
<dbReference type="RefSeq" id="XP_007693999.1">
    <property type="nucleotide sequence ID" value="XM_007695809.1"/>
</dbReference>
<dbReference type="GO" id="GO:0046872">
    <property type="term" value="F:metal ion binding"/>
    <property type="evidence" value="ECO:0007669"/>
    <property type="project" value="UniProtKB-UniRule"/>
</dbReference>
<dbReference type="OrthoDB" id="408702at2759"/>
<evidence type="ECO:0000256" key="1">
    <source>
        <dbReference type="ARBA" id="ARBA00004141"/>
    </source>
</evidence>
<evidence type="ECO:0000313" key="18">
    <source>
        <dbReference type="Proteomes" id="UP000054032"/>
    </source>
</evidence>
<dbReference type="Pfam" id="PF20684">
    <property type="entry name" value="Fung_rhodopsin"/>
    <property type="match status" value="1"/>
</dbReference>
<feature type="disulfide bond" evidence="14">
    <location>
        <begin position="43"/>
        <end position="76"/>
    </location>
</feature>